<gene>
    <name evidence="8" type="ORF">H8S62_16565</name>
</gene>
<dbReference type="SUPFAM" id="SSF88659">
    <property type="entry name" value="Sigma3 and sigma4 domains of RNA polymerase sigma factors"/>
    <property type="match status" value="1"/>
</dbReference>
<dbReference type="Proteomes" id="UP000607645">
    <property type="component" value="Unassembled WGS sequence"/>
</dbReference>
<dbReference type="GO" id="GO:0003677">
    <property type="term" value="F:DNA binding"/>
    <property type="evidence" value="ECO:0007669"/>
    <property type="project" value="UniProtKB-KW"/>
</dbReference>
<dbReference type="NCBIfam" id="TIGR02937">
    <property type="entry name" value="sigma70-ECF"/>
    <property type="match status" value="1"/>
</dbReference>
<organism evidence="8 9">
    <name type="scientific">Lawsonibacter faecis</name>
    <dbReference type="NCBI Taxonomy" id="2763052"/>
    <lineage>
        <taxon>Bacteria</taxon>
        <taxon>Bacillati</taxon>
        <taxon>Bacillota</taxon>
        <taxon>Clostridia</taxon>
        <taxon>Eubacteriales</taxon>
        <taxon>Oscillospiraceae</taxon>
        <taxon>Lawsonibacter</taxon>
    </lineage>
</organism>
<keyword evidence="3" id="KW-0731">Sigma factor</keyword>
<evidence type="ECO:0000256" key="4">
    <source>
        <dbReference type="ARBA" id="ARBA00023125"/>
    </source>
</evidence>
<dbReference type="RefSeq" id="WP_186920306.1">
    <property type="nucleotide sequence ID" value="NZ_JACOPQ010000018.1"/>
</dbReference>
<evidence type="ECO:0000256" key="5">
    <source>
        <dbReference type="ARBA" id="ARBA00023163"/>
    </source>
</evidence>
<dbReference type="PANTHER" id="PTHR43133:SF51">
    <property type="entry name" value="RNA POLYMERASE SIGMA FACTOR"/>
    <property type="match status" value="1"/>
</dbReference>
<comment type="similarity">
    <text evidence="1">Belongs to the sigma-70 factor family. ECF subfamily.</text>
</comment>
<dbReference type="InterPro" id="IPR014284">
    <property type="entry name" value="RNA_pol_sigma-70_dom"/>
</dbReference>
<dbReference type="Pfam" id="PF04542">
    <property type="entry name" value="Sigma70_r2"/>
    <property type="match status" value="1"/>
</dbReference>
<feature type="domain" description="RNA polymerase sigma-70 region 2" evidence="6">
    <location>
        <begin position="15"/>
        <end position="76"/>
    </location>
</feature>
<dbReference type="Gene3D" id="1.10.1740.10">
    <property type="match status" value="1"/>
</dbReference>
<dbReference type="AlphaFoldDB" id="A0A8J6JFF3"/>
<dbReference type="InterPro" id="IPR007630">
    <property type="entry name" value="RNA_pol_sigma70_r4"/>
</dbReference>
<dbReference type="Pfam" id="PF04545">
    <property type="entry name" value="Sigma70_r4"/>
    <property type="match status" value="1"/>
</dbReference>
<feature type="domain" description="RNA polymerase sigma-70 region 4" evidence="7">
    <location>
        <begin position="99"/>
        <end position="147"/>
    </location>
</feature>
<keyword evidence="9" id="KW-1185">Reference proteome</keyword>
<evidence type="ECO:0000256" key="2">
    <source>
        <dbReference type="ARBA" id="ARBA00023015"/>
    </source>
</evidence>
<keyword evidence="4" id="KW-0238">DNA-binding</keyword>
<dbReference type="InterPro" id="IPR013324">
    <property type="entry name" value="RNA_pol_sigma_r3/r4-like"/>
</dbReference>
<keyword evidence="5" id="KW-0804">Transcription</keyword>
<protein>
    <submittedName>
        <fullName evidence="8">Sigma-70 family RNA polymerase sigma factor</fullName>
    </submittedName>
</protein>
<evidence type="ECO:0000259" key="6">
    <source>
        <dbReference type="Pfam" id="PF04542"/>
    </source>
</evidence>
<evidence type="ECO:0000313" key="9">
    <source>
        <dbReference type="Proteomes" id="UP000607645"/>
    </source>
</evidence>
<sequence>MEQNEYALRADGLKERLYRTACLYLRSKSQALDAVDEAVYKGLRACHKLREPEYFTTWLTRILINVCNAELRRHKRELAVEELPETAAEEFDALPLRDAVDRLPEALRAVVILRYFTGLTLAETSAALEIPQGTVSTRARKALSLLKLELNDEEAR</sequence>
<keyword evidence="2" id="KW-0805">Transcription regulation</keyword>
<reference evidence="8" key="1">
    <citation type="submission" date="2020-08" db="EMBL/GenBank/DDBJ databases">
        <title>Genome public.</title>
        <authorList>
            <person name="Liu C."/>
            <person name="Sun Q."/>
        </authorList>
    </citation>
    <scope>NUCLEOTIDE SEQUENCE</scope>
    <source>
        <strain evidence="8">NSJ-52</strain>
    </source>
</reference>
<evidence type="ECO:0000256" key="1">
    <source>
        <dbReference type="ARBA" id="ARBA00010641"/>
    </source>
</evidence>
<dbReference type="CDD" id="cd06171">
    <property type="entry name" value="Sigma70_r4"/>
    <property type="match status" value="1"/>
</dbReference>
<evidence type="ECO:0000256" key="3">
    <source>
        <dbReference type="ARBA" id="ARBA00023082"/>
    </source>
</evidence>
<comment type="caution">
    <text evidence="8">The sequence shown here is derived from an EMBL/GenBank/DDBJ whole genome shotgun (WGS) entry which is preliminary data.</text>
</comment>
<evidence type="ECO:0000259" key="7">
    <source>
        <dbReference type="Pfam" id="PF04545"/>
    </source>
</evidence>
<dbReference type="PANTHER" id="PTHR43133">
    <property type="entry name" value="RNA POLYMERASE ECF-TYPE SIGMA FACTO"/>
    <property type="match status" value="1"/>
</dbReference>
<dbReference type="Gene3D" id="1.10.10.10">
    <property type="entry name" value="Winged helix-like DNA-binding domain superfamily/Winged helix DNA-binding domain"/>
    <property type="match status" value="1"/>
</dbReference>
<proteinExistence type="inferred from homology"/>
<accession>A0A8J6JFF3</accession>
<dbReference type="InterPro" id="IPR039425">
    <property type="entry name" value="RNA_pol_sigma-70-like"/>
</dbReference>
<dbReference type="GO" id="GO:0016987">
    <property type="term" value="F:sigma factor activity"/>
    <property type="evidence" value="ECO:0007669"/>
    <property type="project" value="UniProtKB-KW"/>
</dbReference>
<dbReference type="GO" id="GO:0006352">
    <property type="term" value="P:DNA-templated transcription initiation"/>
    <property type="evidence" value="ECO:0007669"/>
    <property type="project" value="InterPro"/>
</dbReference>
<evidence type="ECO:0000313" key="8">
    <source>
        <dbReference type="EMBL" id="MBC5738626.1"/>
    </source>
</evidence>
<dbReference type="EMBL" id="JACOPQ010000018">
    <property type="protein sequence ID" value="MBC5738626.1"/>
    <property type="molecule type" value="Genomic_DNA"/>
</dbReference>
<dbReference type="InterPro" id="IPR007627">
    <property type="entry name" value="RNA_pol_sigma70_r2"/>
</dbReference>
<dbReference type="SUPFAM" id="SSF88946">
    <property type="entry name" value="Sigma2 domain of RNA polymerase sigma factors"/>
    <property type="match status" value="1"/>
</dbReference>
<dbReference type="InterPro" id="IPR013325">
    <property type="entry name" value="RNA_pol_sigma_r2"/>
</dbReference>
<dbReference type="InterPro" id="IPR036388">
    <property type="entry name" value="WH-like_DNA-bd_sf"/>
</dbReference>
<name>A0A8J6JFF3_9FIRM</name>